<dbReference type="AlphaFoldDB" id="A0A423S8Z6"/>
<keyword evidence="2" id="KW-0472">Membrane</keyword>
<feature type="compositionally biased region" description="Polar residues" evidence="1">
    <location>
        <begin position="124"/>
        <end position="140"/>
    </location>
</feature>
<evidence type="ECO:0000313" key="4">
    <source>
        <dbReference type="Proteomes" id="UP000283509"/>
    </source>
</evidence>
<sequence length="392" mass="42089">MPTPMAMTVARCTIVGMVPTLIMRMEVTLGMMLMAVTAVTAVTEAMAVILDMGPMTVTVIMKTMAVMLDMVPMAVTMIMKAMVVTLDMALMVIITMEDTAATPATTLPQARPTTGSPRHRRRNTSLLAQRTQPLANSRPGSGTPRPAVVSAPVFSGTSATENVGGETSPNSSVLASRVGELDSSGIRDNDNSGHGTVGLLCRNEGTSGFCENRLSVGGVPNRPDRNQGLLQLRQDPAQMGNGRPSGGGIVNYRPPQQSSMQMGGPVINVVLPEAQQPPLPVEEEEIGPLIDAAPPEPASDSAPEMMDREEMNSLLQSLFSSPTLLLLGIIFATSAAYMAIAMEEQAAQQRFQQAQLAAAFGGQQQFFQGRRRRHLPDVWYPKEPRFEKQNNR</sequence>
<keyword evidence="4" id="KW-1185">Reference proteome</keyword>
<reference evidence="3 4" key="1">
    <citation type="submission" date="2018-04" db="EMBL/GenBank/DDBJ databases">
        <authorList>
            <person name="Zhang X."/>
            <person name="Yuan J."/>
            <person name="Li F."/>
            <person name="Xiang J."/>
        </authorList>
    </citation>
    <scope>NUCLEOTIDE SEQUENCE [LARGE SCALE GENOMIC DNA]</scope>
    <source>
        <tissue evidence="3">Muscle</tissue>
    </source>
</reference>
<feature type="transmembrane region" description="Helical" evidence="2">
    <location>
        <begin position="318"/>
        <end position="340"/>
    </location>
</feature>
<feature type="region of interest" description="Disordered" evidence="1">
    <location>
        <begin position="103"/>
        <end position="147"/>
    </location>
</feature>
<feature type="compositionally biased region" description="Low complexity" evidence="1">
    <location>
        <begin position="103"/>
        <end position="114"/>
    </location>
</feature>
<dbReference type="Proteomes" id="UP000283509">
    <property type="component" value="Unassembled WGS sequence"/>
</dbReference>
<protein>
    <submittedName>
        <fullName evidence="3">Uncharacterized protein</fullName>
    </submittedName>
</protein>
<name>A0A423S8Z6_PENVA</name>
<reference evidence="3 4" key="2">
    <citation type="submission" date="2019-01" db="EMBL/GenBank/DDBJ databases">
        <title>The decoding of complex shrimp genome reveals the adaptation for benthos swimmer, frequently molting mechanism and breeding impact on genome.</title>
        <authorList>
            <person name="Sun Y."/>
            <person name="Gao Y."/>
            <person name="Yu Y."/>
        </authorList>
    </citation>
    <scope>NUCLEOTIDE SEQUENCE [LARGE SCALE GENOMIC DNA]</scope>
    <source>
        <tissue evidence="3">Muscle</tissue>
    </source>
</reference>
<dbReference type="EMBL" id="QCYY01004672">
    <property type="protein sequence ID" value="ROT60627.1"/>
    <property type="molecule type" value="Genomic_DNA"/>
</dbReference>
<keyword evidence="2" id="KW-1133">Transmembrane helix</keyword>
<evidence type="ECO:0000256" key="1">
    <source>
        <dbReference type="SAM" id="MobiDB-lite"/>
    </source>
</evidence>
<accession>A0A423S8Z6</accession>
<keyword evidence="2" id="KW-0812">Transmembrane</keyword>
<feature type="transmembrane region" description="Helical" evidence="2">
    <location>
        <begin position="71"/>
        <end position="94"/>
    </location>
</feature>
<proteinExistence type="predicted"/>
<feature type="transmembrane region" description="Helical" evidence="2">
    <location>
        <begin position="27"/>
        <end position="50"/>
    </location>
</feature>
<gene>
    <name evidence="3" type="ORF">C7M84_021845</name>
</gene>
<evidence type="ECO:0000313" key="3">
    <source>
        <dbReference type="EMBL" id="ROT60627.1"/>
    </source>
</evidence>
<evidence type="ECO:0000256" key="2">
    <source>
        <dbReference type="SAM" id="Phobius"/>
    </source>
</evidence>
<organism evidence="3 4">
    <name type="scientific">Penaeus vannamei</name>
    <name type="common">Whiteleg shrimp</name>
    <name type="synonym">Litopenaeus vannamei</name>
    <dbReference type="NCBI Taxonomy" id="6689"/>
    <lineage>
        <taxon>Eukaryota</taxon>
        <taxon>Metazoa</taxon>
        <taxon>Ecdysozoa</taxon>
        <taxon>Arthropoda</taxon>
        <taxon>Crustacea</taxon>
        <taxon>Multicrustacea</taxon>
        <taxon>Malacostraca</taxon>
        <taxon>Eumalacostraca</taxon>
        <taxon>Eucarida</taxon>
        <taxon>Decapoda</taxon>
        <taxon>Dendrobranchiata</taxon>
        <taxon>Penaeoidea</taxon>
        <taxon>Penaeidae</taxon>
        <taxon>Penaeus</taxon>
    </lineage>
</organism>
<comment type="caution">
    <text evidence="3">The sequence shown here is derived from an EMBL/GenBank/DDBJ whole genome shotgun (WGS) entry which is preliminary data.</text>
</comment>